<proteinExistence type="predicted"/>
<organism evidence="1 2">
    <name type="scientific">Rubroshorea leprosula</name>
    <dbReference type="NCBI Taxonomy" id="152421"/>
    <lineage>
        <taxon>Eukaryota</taxon>
        <taxon>Viridiplantae</taxon>
        <taxon>Streptophyta</taxon>
        <taxon>Embryophyta</taxon>
        <taxon>Tracheophyta</taxon>
        <taxon>Spermatophyta</taxon>
        <taxon>Magnoliopsida</taxon>
        <taxon>eudicotyledons</taxon>
        <taxon>Gunneridae</taxon>
        <taxon>Pentapetalae</taxon>
        <taxon>rosids</taxon>
        <taxon>malvids</taxon>
        <taxon>Malvales</taxon>
        <taxon>Dipterocarpaceae</taxon>
        <taxon>Rubroshorea</taxon>
    </lineage>
</organism>
<gene>
    <name evidence="1" type="ORF">SLEP1_g59862</name>
</gene>
<dbReference type="AlphaFoldDB" id="A0AAV5MW49"/>
<evidence type="ECO:0000313" key="1">
    <source>
        <dbReference type="EMBL" id="GKV53329.1"/>
    </source>
</evidence>
<reference evidence="1 2" key="1">
    <citation type="journal article" date="2021" name="Commun. Biol.">
        <title>The genome of Shorea leprosula (Dipterocarpaceae) highlights the ecological relevance of drought in aseasonal tropical rainforests.</title>
        <authorList>
            <person name="Ng K.K.S."/>
            <person name="Kobayashi M.J."/>
            <person name="Fawcett J.A."/>
            <person name="Hatakeyama M."/>
            <person name="Paape T."/>
            <person name="Ng C.H."/>
            <person name="Ang C.C."/>
            <person name="Tnah L.H."/>
            <person name="Lee C.T."/>
            <person name="Nishiyama T."/>
            <person name="Sese J."/>
            <person name="O'Brien M.J."/>
            <person name="Copetti D."/>
            <person name="Mohd Noor M.I."/>
            <person name="Ong R.C."/>
            <person name="Putra M."/>
            <person name="Sireger I.Z."/>
            <person name="Indrioko S."/>
            <person name="Kosugi Y."/>
            <person name="Izuno A."/>
            <person name="Isagi Y."/>
            <person name="Lee S.L."/>
            <person name="Shimizu K.K."/>
        </authorList>
    </citation>
    <scope>NUCLEOTIDE SEQUENCE [LARGE SCALE GENOMIC DNA]</scope>
    <source>
        <strain evidence="1">214</strain>
    </source>
</reference>
<accession>A0AAV5MW49</accession>
<keyword evidence="2" id="KW-1185">Reference proteome</keyword>
<dbReference type="Proteomes" id="UP001054252">
    <property type="component" value="Unassembled WGS sequence"/>
</dbReference>
<comment type="caution">
    <text evidence="1">The sequence shown here is derived from an EMBL/GenBank/DDBJ whole genome shotgun (WGS) entry which is preliminary data.</text>
</comment>
<protein>
    <submittedName>
        <fullName evidence="1">Uncharacterized protein</fullName>
    </submittedName>
</protein>
<name>A0AAV5MW49_9ROSI</name>
<dbReference type="EMBL" id="BPVZ01001275">
    <property type="protein sequence ID" value="GKV53329.1"/>
    <property type="molecule type" value="Genomic_DNA"/>
</dbReference>
<evidence type="ECO:0000313" key="2">
    <source>
        <dbReference type="Proteomes" id="UP001054252"/>
    </source>
</evidence>
<sequence length="29" mass="2985">LEDLPPSSCATKATGASSFSISSQMAREL</sequence>
<feature type="non-terminal residue" evidence="1">
    <location>
        <position position="1"/>
    </location>
</feature>